<gene>
    <name evidence="1" type="ORF">GCM10009839_58510</name>
</gene>
<evidence type="ECO:0000313" key="2">
    <source>
        <dbReference type="Proteomes" id="UP001500751"/>
    </source>
</evidence>
<proteinExistence type="predicted"/>
<name>A0ABN2UZ20_9ACTN</name>
<evidence type="ECO:0000313" key="1">
    <source>
        <dbReference type="EMBL" id="GAA2046466.1"/>
    </source>
</evidence>
<comment type="caution">
    <text evidence="1">The sequence shown here is derived from an EMBL/GenBank/DDBJ whole genome shotgun (WGS) entry which is preliminary data.</text>
</comment>
<organism evidence="1 2">
    <name type="scientific">Catenulispora yoronensis</name>
    <dbReference type="NCBI Taxonomy" id="450799"/>
    <lineage>
        <taxon>Bacteria</taxon>
        <taxon>Bacillati</taxon>
        <taxon>Actinomycetota</taxon>
        <taxon>Actinomycetes</taxon>
        <taxon>Catenulisporales</taxon>
        <taxon>Catenulisporaceae</taxon>
        <taxon>Catenulispora</taxon>
    </lineage>
</organism>
<dbReference type="EMBL" id="BAAAQN010000041">
    <property type="protein sequence ID" value="GAA2046466.1"/>
    <property type="molecule type" value="Genomic_DNA"/>
</dbReference>
<keyword evidence="2" id="KW-1185">Reference proteome</keyword>
<sequence>MASPGAPQPDPLRRVLALLPLTRMTRPRCAELPQRIEEIADLARTATDQPGLGNEERLNRVCAALNLAALVAADCGLPDLAIDFCERQFQIFHAAWPVTGNTAICALQPVVNLARLANRRGDHEAAYQSFDELNNAVHHGDAIAVNGVAVSFAGFTTSASDLSLAAPWLRDVLRVEGTRALTMAGRWQAATEHAARYDDSPERLREHRQVLAVSQILDGQAAVATSLILESVMTEAWERAVALCLRLFAAQSVGDNDTEAATSLGEAVALLRLSHERRTAVFRCRLGSVAIDLIGPSSPNDALLLEAQLFADAAGSDDAYVARELLSHSLAWSMPAPQQFAPLAEMVQKAGLDAGGVPEPTLAALRDSVGVAEAVLSWLLRADGNQHDPHA</sequence>
<reference evidence="1 2" key="1">
    <citation type="journal article" date="2019" name="Int. J. Syst. Evol. Microbiol.">
        <title>The Global Catalogue of Microorganisms (GCM) 10K type strain sequencing project: providing services to taxonomists for standard genome sequencing and annotation.</title>
        <authorList>
            <consortium name="The Broad Institute Genomics Platform"/>
            <consortium name="The Broad Institute Genome Sequencing Center for Infectious Disease"/>
            <person name="Wu L."/>
            <person name="Ma J."/>
        </authorList>
    </citation>
    <scope>NUCLEOTIDE SEQUENCE [LARGE SCALE GENOMIC DNA]</scope>
    <source>
        <strain evidence="1 2">JCM 16014</strain>
    </source>
</reference>
<dbReference type="Proteomes" id="UP001500751">
    <property type="component" value="Unassembled WGS sequence"/>
</dbReference>
<protein>
    <submittedName>
        <fullName evidence="1">Uncharacterized protein</fullName>
    </submittedName>
</protein>
<accession>A0ABN2UZ20</accession>